<keyword evidence="7" id="KW-0520">NAD</keyword>
<feature type="compositionally biased region" description="Polar residues" evidence="9">
    <location>
        <begin position="40"/>
        <end position="56"/>
    </location>
</feature>
<dbReference type="InterPro" id="IPR026590">
    <property type="entry name" value="Ssirtuin_cat_dom"/>
</dbReference>
<organism evidence="11">
    <name type="scientific">Melanopsichium pennsylvanicum 4</name>
    <dbReference type="NCBI Taxonomy" id="1398559"/>
    <lineage>
        <taxon>Eukaryota</taxon>
        <taxon>Fungi</taxon>
        <taxon>Dikarya</taxon>
        <taxon>Basidiomycota</taxon>
        <taxon>Ustilaginomycotina</taxon>
        <taxon>Ustilaginomycetes</taxon>
        <taxon>Ustilaginales</taxon>
        <taxon>Ustilaginaceae</taxon>
        <taxon>Melanopsichium</taxon>
    </lineage>
</organism>
<feature type="binding site" evidence="8">
    <location>
        <position position="308"/>
    </location>
    <ligand>
        <name>Zn(2+)</name>
        <dbReference type="ChEBI" id="CHEBI:29105"/>
    </ligand>
</feature>
<dbReference type="SUPFAM" id="SSF52467">
    <property type="entry name" value="DHS-like NAD/FAD-binding domain"/>
    <property type="match status" value="1"/>
</dbReference>
<evidence type="ECO:0000256" key="2">
    <source>
        <dbReference type="ARBA" id="ARBA00004173"/>
    </source>
</evidence>
<evidence type="ECO:0000256" key="9">
    <source>
        <dbReference type="SAM" id="MobiDB-lite"/>
    </source>
</evidence>
<evidence type="ECO:0000256" key="1">
    <source>
        <dbReference type="ARBA" id="ARBA00001947"/>
    </source>
</evidence>
<feature type="binding site" evidence="8">
    <location>
        <position position="332"/>
    </location>
    <ligand>
        <name>Zn(2+)</name>
        <dbReference type="ChEBI" id="CHEBI:29105"/>
    </ligand>
</feature>
<feature type="compositionally biased region" description="Polar residues" evidence="9">
    <location>
        <begin position="16"/>
        <end position="32"/>
    </location>
</feature>
<dbReference type="GO" id="GO:0070403">
    <property type="term" value="F:NAD+ binding"/>
    <property type="evidence" value="ECO:0007669"/>
    <property type="project" value="InterPro"/>
</dbReference>
<keyword evidence="5 8" id="KW-0479">Metal-binding</keyword>
<dbReference type="GO" id="GO:0046872">
    <property type="term" value="F:metal ion binding"/>
    <property type="evidence" value="ECO:0007669"/>
    <property type="project" value="UniProtKB-KW"/>
</dbReference>
<evidence type="ECO:0000313" key="11">
    <source>
        <dbReference type="EMBL" id="CDI51897.1"/>
    </source>
</evidence>
<dbReference type="InterPro" id="IPR026591">
    <property type="entry name" value="Sirtuin_cat_small_dom_sf"/>
</dbReference>
<proteinExistence type="inferred from homology"/>
<evidence type="ECO:0000256" key="8">
    <source>
        <dbReference type="PROSITE-ProRule" id="PRU00236"/>
    </source>
</evidence>
<evidence type="ECO:0000256" key="5">
    <source>
        <dbReference type="ARBA" id="ARBA00022723"/>
    </source>
</evidence>
<dbReference type="PANTHER" id="PTHR11085:SF9">
    <property type="entry name" value="NAD-DEPENDENT PROTEIN DEACETYLASE SIRTUIN-1"/>
    <property type="match status" value="1"/>
</dbReference>
<dbReference type="PROSITE" id="PS50305">
    <property type="entry name" value="SIRTUIN"/>
    <property type="match status" value="1"/>
</dbReference>
<dbReference type="GO" id="GO:0046970">
    <property type="term" value="F:histone H4K16 deacetylase activity, NAD-dependent"/>
    <property type="evidence" value="ECO:0007669"/>
    <property type="project" value="TreeGrafter"/>
</dbReference>
<dbReference type="Gene3D" id="3.40.50.1220">
    <property type="entry name" value="TPP-binding domain"/>
    <property type="match status" value="1"/>
</dbReference>
<sequence length="560" mass="61651">MQDSSSQDDTVRAASSGASQTIASSARASPSQPDKGAAPASTTVRKPQPPNDVSYQSMDSEELSALEEMAEGESDSSIAIDALLDEAASTFSPSTVSLMISDLKQHGIVNFLQRYVVPDPSILRIKHLLLALGIFLPRSVRDSDVPLEVLLPILKTALARILKRREKLPQYNTVADALELLATRKKIMVLSGAGISVSCGIPDFRSKDGIYSQLQHEGKYELDDPQDMFDKQYFLANPAMFYSFAHRIFPSNFVPSSAHRFIKLIEDQGKLLRNYSQNIDTLEQIAGIEKVLQCHGSFATASCTDPDCGYRCKGSAIAKAIFDKIVPQCPKCQERKTKEAVSAKPQKKKRKLGNGKSWYPNNESDDSDSEDDISKQPGFGILKPDITFFGEKLSDTFDHALLADREHVDLLIVMGTSLKVAPVSEILGQIPHSTPVILINKTPILHMATDIMLLGDCDRIVEYLCAKLGWDLPMIQPSEDVVGTPAAEEVKEKAEVIVRDELEVNGQVNAANKLKRQVKEPQRLMNSHAWLFDGAEPGRLPTLLAEMDEDAQDQDAEDNL</sequence>
<feature type="region of interest" description="Disordered" evidence="9">
    <location>
        <begin position="1"/>
        <end position="70"/>
    </location>
</feature>
<reference evidence="11" key="1">
    <citation type="journal article" date="2014" name="Genome Biol. Evol.">
        <title>Gene Loss Rather Than Gene Gain Is Associated with a Host Jump from Monocots to Dicots in the Smut Fungus Melanopsichium pennsylvanicum.</title>
        <authorList>
            <person name="Sharma R."/>
            <person name="Mishra B."/>
            <person name="Runge F."/>
            <person name="Thines M."/>
        </authorList>
    </citation>
    <scope>NUCLEOTIDE SEQUENCE</scope>
    <source>
        <strain evidence="11">4</strain>
    </source>
</reference>
<dbReference type="PANTHER" id="PTHR11085">
    <property type="entry name" value="NAD-DEPENDENT PROTEIN DEACYLASE SIRTUIN-5, MITOCHONDRIAL-RELATED"/>
    <property type="match status" value="1"/>
</dbReference>
<dbReference type="InterPro" id="IPR029035">
    <property type="entry name" value="DHS-like_NAD/FAD-binding_dom"/>
</dbReference>
<comment type="cofactor">
    <cofactor evidence="1">
        <name>Zn(2+)</name>
        <dbReference type="ChEBI" id="CHEBI:29105"/>
    </cofactor>
</comment>
<dbReference type="AlphaFoldDB" id="A0A077QZH6"/>
<dbReference type="InterPro" id="IPR003000">
    <property type="entry name" value="Sirtuin"/>
</dbReference>
<feature type="compositionally biased region" description="Acidic residues" evidence="9">
    <location>
        <begin position="59"/>
        <end position="70"/>
    </location>
</feature>
<dbReference type="GO" id="GO:0005634">
    <property type="term" value="C:nucleus"/>
    <property type="evidence" value="ECO:0007669"/>
    <property type="project" value="TreeGrafter"/>
</dbReference>
<keyword evidence="4" id="KW-0808">Transferase</keyword>
<evidence type="ECO:0000256" key="6">
    <source>
        <dbReference type="ARBA" id="ARBA00022833"/>
    </source>
</evidence>
<dbReference type="GO" id="GO:0005739">
    <property type="term" value="C:mitochondrion"/>
    <property type="evidence" value="ECO:0007669"/>
    <property type="project" value="UniProtKB-SubCell"/>
</dbReference>
<feature type="region of interest" description="Disordered" evidence="9">
    <location>
        <begin position="336"/>
        <end position="374"/>
    </location>
</feature>
<dbReference type="InterPro" id="IPR050134">
    <property type="entry name" value="NAD-dep_sirtuin_deacylases"/>
</dbReference>
<evidence type="ECO:0000259" key="10">
    <source>
        <dbReference type="PROSITE" id="PS50305"/>
    </source>
</evidence>
<dbReference type="EMBL" id="HG529521">
    <property type="protein sequence ID" value="CDI51897.1"/>
    <property type="molecule type" value="Genomic_DNA"/>
</dbReference>
<accession>A0A077QZH6</accession>
<dbReference type="Pfam" id="PF02146">
    <property type="entry name" value="SIR2"/>
    <property type="match status" value="1"/>
</dbReference>
<evidence type="ECO:0000256" key="4">
    <source>
        <dbReference type="ARBA" id="ARBA00022679"/>
    </source>
</evidence>
<name>A0A077QZH6_9BASI</name>
<feature type="binding site" evidence="8">
    <location>
        <position position="329"/>
    </location>
    <ligand>
        <name>Zn(2+)</name>
        <dbReference type="ChEBI" id="CHEBI:29105"/>
    </ligand>
</feature>
<evidence type="ECO:0000256" key="7">
    <source>
        <dbReference type="ARBA" id="ARBA00023027"/>
    </source>
</evidence>
<feature type="domain" description="Deacetylase sirtuin-type" evidence="10">
    <location>
        <begin position="167"/>
        <end position="471"/>
    </location>
</feature>
<keyword evidence="6 8" id="KW-0862">Zinc</keyword>
<evidence type="ECO:0000256" key="3">
    <source>
        <dbReference type="ARBA" id="ARBA00006924"/>
    </source>
</evidence>
<feature type="active site" description="Proton acceptor" evidence="8">
    <location>
        <position position="295"/>
    </location>
</feature>
<dbReference type="Gene3D" id="3.30.1600.10">
    <property type="entry name" value="SIR2/SIRT2 'Small Domain"/>
    <property type="match status" value="1"/>
</dbReference>
<protein>
    <submittedName>
        <fullName evidence="11">Related to HST1-silencing protein</fullName>
    </submittedName>
</protein>
<comment type="subcellular location">
    <subcellularLocation>
        <location evidence="2">Mitochondrion</location>
    </subcellularLocation>
</comment>
<comment type="similarity">
    <text evidence="3">Belongs to the sirtuin family. Class I subfamily.</text>
</comment>
<feature type="binding site" evidence="8">
    <location>
        <position position="303"/>
    </location>
    <ligand>
        <name>Zn(2+)</name>
        <dbReference type="ChEBI" id="CHEBI:29105"/>
    </ligand>
</feature>